<protein>
    <submittedName>
        <fullName evidence="1">Uncharacterized protein</fullName>
    </submittedName>
</protein>
<evidence type="ECO:0000313" key="2">
    <source>
        <dbReference type="Proteomes" id="UP000037069"/>
    </source>
</evidence>
<organism evidence="1 2">
    <name type="scientific">Lucilia cuprina</name>
    <name type="common">Green bottle fly</name>
    <name type="synonym">Australian sheep blowfly</name>
    <dbReference type="NCBI Taxonomy" id="7375"/>
    <lineage>
        <taxon>Eukaryota</taxon>
        <taxon>Metazoa</taxon>
        <taxon>Ecdysozoa</taxon>
        <taxon>Arthropoda</taxon>
        <taxon>Hexapoda</taxon>
        <taxon>Insecta</taxon>
        <taxon>Pterygota</taxon>
        <taxon>Neoptera</taxon>
        <taxon>Endopterygota</taxon>
        <taxon>Diptera</taxon>
        <taxon>Brachycera</taxon>
        <taxon>Muscomorpha</taxon>
        <taxon>Oestroidea</taxon>
        <taxon>Calliphoridae</taxon>
        <taxon>Luciliinae</taxon>
        <taxon>Lucilia</taxon>
    </lineage>
</organism>
<accession>A0A0L0CR28</accession>
<sequence length="44" mass="5042">MKPSEVATGTALEISLNECYENSNKAPFRKLIQRTLLFIEFKPL</sequence>
<keyword evidence="2" id="KW-1185">Reference proteome</keyword>
<proteinExistence type="predicted"/>
<dbReference type="Proteomes" id="UP000037069">
    <property type="component" value="Unassembled WGS sequence"/>
</dbReference>
<evidence type="ECO:0000313" key="1">
    <source>
        <dbReference type="EMBL" id="KNC34830.1"/>
    </source>
</evidence>
<name>A0A0L0CR28_LUCCU</name>
<reference evidence="1 2" key="1">
    <citation type="journal article" date="2015" name="Nat. Commun.">
        <title>Lucilia cuprina genome unlocks parasitic fly biology to underpin future interventions.</title>
        <authorList>
            <person name="Anstead C.A."/>
            <person name="Korhonen P.K."/>
            <person name="Young N.D."/>
            <person name="Hall R.S."/>
            <person name="Jex A.R."/>
            <person name="Murali S.C."/>
            <person name="Hughes D.S."/>
            <person name="Lee S.F."/>
            <person name="Perry T."/>
            <person name="Stroehlein A.J."/>
            <person name="Ansell B.R."/>
            <person name="Breugelmans B."/>
            <person name="Hofmann A."/>
            <person name="Qu J."/>
            <person name="Dugan S."/>
            <person name="Lee S.L."/>
            <person name="Chao H."/>
            <person name="Dinh H."/>
            <person name="Han Y."/>
            <person name="Doddapaneni H.V."/>
            <person name="Worley K.C."/>
            <person name="Muzny D.M."/>
            <person name="Ioannidis P."/>
            <person name="Waterhouse R.M."/>
            <person name="Zdobnov E.M."/>
            <person name="James P.J."/>
            <person name="Bagnall N.H."/>
            <person name="Kotze A.C."/>
            <person name="Gibbs R.A."/>
            <person name="Richards S."/>
            <person name="Batterham P."/>
            <person name="Gasser R.B."/>
        </authorList>
    </citation>
    <scope>NUCLEOTIDE SEQUENCE [LARGE SCALE GENOMIC DNA]</scope>
    <source>
        <strain evidence="1 2">LS</strain>
        <tissue evidence="1">Full body</tissue>
    </source>
</reference>
<dbReference type="EMBL" id="JRES01000027">
    <property type="protein sequence ID" value="KNC34830.1"/>
    <property type="molecule type" value="Genomic_DNA"/>
</dbReference>
<gene>
    <name evidence="1" type="ORF">FF38_06767</name>
</gene>
<dbReference type="AlphaFoldDB" id="A0A0L0CR28"/>
<comment type="caution">
    <text evidence="1">The sequence shown here is derived from an EMBL/GenBank/DDBJ whole genome shotgun (WGS) entry which is preliminary data.</text>
</comment>